<dbReference type="InterPro" id="IPR050213">
    <property type="entry name" value="GST_superfamily"/>
</dbReference>
<dbReference type="InterPro" id="IPR004046">
    <property type="entry name" value="GST_C"/>
</dbReference>
<dbReference type="PROSITE" id="PS50404">
    <property type="entry name" value="GST_NTER"/>
    <property type="match status" value="1"/>
</dbReference>
<keyword evidence="3" id="KW-0808">Transferase</keyword>
<dbReference type="PROSITE" id="PS50405">
    <property type="entry name" value="GST_CTER"/>
    <property type="match status" value="1"/>
</dbReference>
<dbReference type="Pfam" id="PF14497">
    <property type="entry name" value="GST_C_3"/>
    <property type="match status" value="1"/>
</dbReference>
<evidence type="ECO:0000313" key="3">
    <source>
        <dbReference type="EMBL" id="OXA58626.1"/>
    </source>
</evidence>
<dbReference type="SUPFAM" id="SSF47616">
    <property type="entry name" value="GST C-terminal domain-like"/>
    <property type="match status" value="1"/>
</dbReference>
<dbReference type="OrthoDB" id="414243at2759"/>
<evidence type="ECO:0000259" key="1">
    <source>
        <dbReference type="PROSITE" id="PS50404"/>
    </source>
</evidence>
<dbReference type="AlphaFoldDB" id="A0A226EPW1"/>
<protein>
    <submittedName>
        <fullName evidence="3">Glutathione S-transferase 3</fullName>
    </submittedName>
</protein>
<name>A0A226EPW1_FOLCA</name>
<evidence type="ECO:0000259" key="2">
    <source>
        <dbReference type="PROSITE" id="PS50405"/>
    </source>
</evidence>
<dbReference type="InterPro" id="IPR036282">
    <property type="entry name" value="Glutathione-S-Trfase_C_sf"/>
</dbReference>
<dbReference type="GO" id="GO:0004364">
    <property type="term" value="F:glutathione transferase activity"/>
    <property type="evidence" value="ECO:0007669"/>
    <property type="project" value="TreeGrafter"/>
</dbReference>
<evidence type="ECO:0000313" key="4">
    <source>
        <dbReference type="Proteomes" id="UP000198287"/>
    </source>
</evidence>
<keyword evidence="4" id="KW-1185">Reference proteome</keyword>
<dbReference type="Gene3D" id="1.20.1050.130">
    <property type="match status" value="1"/>
</dbReference>
<dbReference type="PANTHER" id="PTHR11571">
    <property type="entry name" value="GLUTATHIONE S-TRANSFERASE"/>
    <property type="match status" value="1"/>
</dbReference>
<dbReference type="InterPro" id="IPR010987">
    <property type="entry name" value="Glutathione-S-Trfase_C-like"/>
</dbReference>
<dbReference type="OMA" id="WDNARID"/>
<dbReference type="CDD" id="cd03192">
    <property type="entry name" value="GST_C_Sigma_like"/>
    <property type="match status" value="1"/>
</dbReference>
<accession>A0A226EPW1</accession>
<dbReference type="EMBL" id="LNIX01000003">
    <property type="protein sequence ID" value="OXA58626.1"/>
    <property type="molecule type" value="Genomic_DNA"/>
</dbReference>
<proteinExistence type="predicted"/>
<sequence>MYIIEITTEFASTAYQIPAFFEDDKAPIGQSHVISRYLANKFGLVGDTNIENARVDEVISMVYDLFIWYRMLVIFEKDLERRKQNRMFVESRIQTFYAHWNKILEESGGDYVIGKKLTHADFWLASFVQIWDDPMEGNGPVLSPGFQQPSQADAFLNYTDNFPALKAHKEKVTSIPQIKEWIKKRPKTSA</sequence>
<organism evidence="3 4">
    <name type="scientific">Folsomia candida</name>
    <name type="common">Springtail</name>
    <dbReference type="NCBI Taxonomy" id="158441"/>
    <lineage>
        <taxon>Eukaryota</taxon>
        <taxon>Metazoa</taxon>
        <taxon>Ecdysozoa</taxon>
        <taxon>Arthropoda</taxon>
        <taxon>Hexapoda</taxon>
        <taxon>Collembola</taxon>
        <taxon>Entomobryomorpha</taxon>
        <taxon>Isotomoidea</taxon>
        <taxon>Isotomidae</taxon>
        <taxon>Proisotominae</taxon>
        <taxon>Folsomia</taxon>
    </lineage>
</organism>
<dbReference type="InterPro" id="IPR004045">
    <property type="entry name" value="Glutathione_S-Trfase_N"/>
</dbReference>
<feature type="domain" description="GST N-terminal" evidence="1">
    <location>
        <begin position="1"/>
        <end position="46"/>
    </location>
</feature>
<dbReference type="GO" id="GO:0006749">
    <property type="term" value="P:glutathione metabolic process"/>
    <property type="evidence" value="ECO:0007669"/>
    <property type="project" value="TreeGrafter"/>
</dbReference>
<reference evidence="3 4" key="1">
    <citation type="submission" date="2015-12" db="EMBL/GenBank/DDBJ databases">
        <title>The genome of Folsomia candida.</title>
        <authorList>
            <person name="Faddeeva A."/>
            <person name="Derks M.F."/>
            <person name="Anvar Y."/>
            <person name="Smit S."/>
            <person name="Van Straalen N."/>
            <person name="Roelofs D."/>
        </authorList>
    </citation>
    <scope>NUCLEOTIDE SEQUENCE [LARGE SCALE GENOMIC DNA]</scope>
    <source>
        <strain evidence="3 4">VU population</strain>
        <tissue evidence="3">Whole body</tissue>
    </source>
</reference>
<feature type="domain" description="GST C-terminal" evidence="2">
    <location>
        <begin position="48"/>
        <end position="190"/>
    </location>
</feature>
<comment type="caution">
    <text evidence="3">The sequence shown here is derived from an EMBL/GenBank/DDBJ whole genome shotgun (WGS) entry which is preliminary data.</text>
</comment>
<gene>
    <name evidence="3" type="ORF">Fcan01_06546</name>
</gene>
<dbReference type="PANTHER" id="PTHR11571:SF150">
    <property type="entry name" value="GLUTATHIONE S-TRANSFERASE"/>
    <property type="match status" value="1"/>
</dbReference>
<dbReference type="Proteomes" id="UP000198287">
    <property type="component" value="Unassembled WGS sequence"/>
</dbReference>